<dbReference type="HOGENOM" id="CLU_3078711_0_0_3"/>
<keyword evidence="2" id="KW-1185">Reference proteome</keyword>
<name>B4W3N3_9CYAN</name>
<dbReference type="Proteomes" id="UP000003835">
    <property type="component" value="Unassembled WGS sequence"/>
</dbReference>
<accession>B4W3N3</accession>
<dbReference type="EMBL" id="DS989875">
    <property type="protein sequence ID" value="EDX71163.1"/>
    <property type="molecule type" value="Genomic_DNA"/>
</dbReference>
<organism evidence="1 2">
    <name type="scientific">Coleofasciculus chthonoplastes PCC 7420</name>
    <dbReference type="NCBI Taxonomy" id="118168"/>
    <lineage>
        <taxon>Bacteria</taxon>
        <taxon>Bacillati</taxon>
        <taxon>Cyanobacteriota</taxon>
        <taxon>Cyanophyceae</taxon>
        <taxon>Coleofasciculales</taxon>
        <taxon>Coleofasciculaceae</taxon>
        <taxon>Coleofasciculus</taxon>
    </lineage>
</organism>
<reference evidence="1 2" key="1">
    <citation type="submission" date="2008-07" db="EMBL/GenBank/DDBJ databases">
        <authorList>
            <person name="Tandeau de Marsac N."/>
            <person name="Ferriera S."/>
            <person name="Johnson J."/>
            <person name="Kravitz S."/>
            <person name="Beeson K."/>
            <person name="Sutton G."/>
            <person name="Rogers Y.-H."/>
            <person name="Friedman R."/>
            <person name="Frazier M."/>
            <person name="Venter J.C."/>
        </authorList>
    </citation>
    <scope>NUCLEOTIDE SEQUENCE [LARGE SCALE GENOMIC DNA]</scope>
    <source>
        <strain evidence="1 2">PCC 7420</strain>
    </source>
</reference>
<gene>
    <name evidence="1" type="ORF">MC7420_2724</name>
</gene>
<protein>
    <submittedName>
        <fullName evidence="1">Uncharacterized protein</fullName>
    </submittedName>
</protein>
<evidence type="ECO:0000313" key="2">
    <source>
        <dbReference type="Proteomes" id="UP000003835"/>
    </source>
</evidence>
<evidence type="ECO:0000313" key="1">
    <source>
        <dbReference type="EMBL" id="EDX71163.1"/>
    </source>
</evidence>
<proteinExistence type="predicted"/>
<dbReference type="AlphaFoldDB" id="B4W3N3"/>
<sequence>MPDFRAARGRRYPLWLLLFKLTTEQTVPIRFDITTVSRFAIAILEDLISLWF</sequence>